<dbReference type="AlphaFoldDB" id="A0A5B7KAJ3"/>
<evidence type="ECO:0000313" key="1">
    <source>
        <dbReference type="EMBL" id="MPD04150.1"/>
    </source>
</evidence>
<proteinExistence type="predicted"/>
<organism evidence="1 2">
    <name type="scientific">Portunus trituberculatus</name>
    <name type="common">Swimming crab</name>
    <name type="synonym">Neptunus trituberculatus</name>
    <dbReference type="NCBI Taxonomy" id="210409"/>
    <lineage>
        <taxon>Eukaryota</taxon>
        <taxon>Metazoa</taxon>
        <taxon>Ecdysozoa</taxon>
        <taxon>Arthropoda</taxon>
        <taxon>Crustacea</taxon>
        <taxon>Multicrustacea</taxon>
        <taxon>Malacostraca</taxon>
        <taxon>Eumalacostraca</taxon>
        <taxon>Eucarida</taxon>
        <taxon>Decapoda</taxon>
        <taxon>Pleocyemata</taxon>
        <taxon>Brachyura</taxon>
        <taxon>Eubrachyura</taxon>
        <taxon>Portunoidea</taxon>
        <taxon>Portunidae</taxon>
        <taxon>Portuninae</taxon>
        <taxon>Portunus</taxon>
    </lineage>
</organism>
<name>A0A5B7KAJ3_PORTR</name>
<keyword evidence="2" id="KW-1185">Reference proteome</keyword>
<dbReference type="EMBL" id="VSRR010139635">
    <property type="protein sequence ID" value="MPD04150.1"/>
    <property type="molecule type" value="Genomic_DNA"/>
</dbReference>
<gene>
    <name evidence="1" type="ORF">E2C01_099823</name>
</gene>
<accession>A0A5B7KAJ3</accession>
<protein>
    <submittedName>
        <fullName evidence="1">Uncharacterized protein</fullName>
    </submittedName>
</protein>
<reference evidence="1 2" key="1">
    <citation type="submission" date="2019-05" db="EMBL/GenBank/DDBJ databases">
        <title>Another draft genome of Portunus trituberculatus and its Hox gene families provides insights of decapod evolution.</title>
        <authorList>
            <person name="Jeong J.-H."/>
            <person name="Song I."/>
            <person name="Kim S."/>
            <person name="Choi T."/>
            <person name="Kim D."/>
            <person name="Ryu S."/>
            <person name="Kim W."/>
        </authorList>
    </citation>
    <scope>NUCLEOTIDE SEQUENCE [LARGE SCALE GENOMIC DNA]</scope>
    <source>
        <tissue evidence="1">Muscle</tissue>
    </source>
</reference>
<evidence type="ECO:0000313" key="2">
    <source>
        <dbReference type="Proteomes" id="UP000324222"/>
    </source>
</evidence>
<dbReference type="Proteomes" id="UP000324222">
    <property type="component" value="Unassembled WGS sequence"/>
</dbReference>
<sequence>MSIFNWSLWKAVMLVMRVYQEVDRLLRVCKAEGTDSYLPSLHVRLSTPISFEAPCGEGLSTEEISCII</sequence>
<comment type="caution">
    <text evidence="1">The sequence shown here is derived from an EMBL/GenBank/DDBJ whole genome shotgun (WGS) entry which is preliminary data.</text>
</comment>